<accession>A0AA36N1A2</accession>
<dbReference type="AlphaFoldDB" id="A0AA36N1A2"/>
<evidence type="ECO:0000313" key="2">
    <source>
        <dbReference type="Proteomes" id="UP001178507"/>
    </source>
</evidence>
<comment type="caution">
    <text evidence="1">The sequence shown here is derived from an EMBL/GenBank/DDBJ whole genome shotgun (WGS) entry which is preliminary data.</text>
</comment>
<dbReference type="EMBL" id="CAUJNA010001326">
    <property type="protein sequence ID" value="CAJ1386073.1"/>
    <property type="molecule type" value="Genomic_DNA"/>
</dbReference>
<protein>
    <submittedName>
        <fullName evidence="1">Uncharacterized protein</fullName>
    </submittedName>
</protein>
<feature type="non-terminal residue" evidence="1">
    <location>
        <position position="1"/>
    </location>
</feature>
<organism evidence="1 2">
    <name type="scientific">Effrenium voratum</name>
    <dbReference type="NCBI Taxonomy" id="2562239"/>
    <lineage>
        <taxon>Eukaryota</taxon>
        <taxon>Sar</taxon>
        <taxon>Alveolata</taxon>
        <taxon>Dinophyceae</taxon>
        <taxon>Suessiales</taxon>
        <taxon>Symbiodiniaceae</taxon>
        <taxon>Effrenium</taxon>
    </lineage>
</organism>
<keyword evidence="2" id="KW-1185">Reference proteome</keyword>
<reference evidence="1" key="1">
    <citation type="submission" date="2023-08" db="EMBL/GenBank/DDBJ databases">
        <authorList>
            <person name="Chen Y."/>
            <person name="Shah S."/>
            <person name="Dougan E. K."/>
            <person name="Thang M."/>
            <person name="Chan C."/>
        </authorList>
    </citation>
    <scope>NUCLEOTIDE SEQUENCE</scope>
</reference>
<sequence>RLAVRGSRANDACPRCAAMRRAVLAWLGGVAAQSLSDYEVVQQGNEDKGHIYIFPHLRGGHAALESQRTLNQFKELGILEDMKKCNRDSTDYINRELCRLRRDLNLSAVFVPSQLMQRLDDDGCFRSAWRERFVKHLEKTNVVVSLDSATVFVLPARLAC</sequence>
<name>A0AA36N1A2_9DINO</name>
<gene>
    <name evidence="1" type="ORF">EVOR1521_LOCUS12526</name>
</gene>
<evidence type="ECO:0000313" key="1">
    <source>
        <dbReference type="EMBL" id="CAJ1386073.1"/>
    </source>
</evidence>
<dbReference type="Proteomes" id="UP001178507">
    <property type="component" value="Unassembled WGS sequence"/>
</dbReference>
<proteinExistence type="predicted"/>